<keyword evidence="7" id="KW-1185">Reference proteome</keyword>
<proteinExistence type="inferred from homology"/>
<feature type="domain" description="CENP-V/GFA" evidence="5">
    <location>
        <begin position="4"/>
        <end position="110"/>
    </location>
</feature>
<accession>A0AAE3QI43</accession>
<name>A0AAE3QI43_9HYPH</name>
<dbReference type="InterPro" id="IPR011057">
    <property type="entry name" value="Mss4-like_sf"/>
</dbReference>
<evidence type="ECO:0000313" key="7">
    <source>
        <dbReference type="Proteomes" id="UP001161580"/>
    </source>
</evidence>
<keyword evidence="4" id="KW-0456">Lyase</keyword>
<evidence type="ECO:0000313" key="6">
    <source>
        <dbReference type="EMBL" id="MDI7923493.1"/>
    </source>
</evidence>
<evidence type="ECO:0000259" key="5">
    <source>
        <dbReference type="PROSITE" id="PS51891"/>
    </source>
</evidence>
<dbReference type="InterPro" id="IPR006913">
    <property type="entry name" value="CENP-V/GFA"/>
</dbReference>
<dbReference type="SUPFAM" id="SSF51316">
    <property type="entry name" value="Mss4-like"/>
    <property type="match status" value="1"/>
</dbReference>
<evidence type="ECO:0000256" key="1">
    <source>
        <dbReference type="ARBA" id="ARBA00005495"/>
    </source>
</evidence>
<dbReference type="PANTHER" id="PTHR33337:SF40">
    <property type="entry name" value="CENP-V_GFA DOMAIN-CONTAINING PROTEIN-RELATED"/>
    <property type="match status" value="1"/>
</dbReference>
<sequence length="133" mass="14886">MAELSGHCLCRSVTFKVRGEILRAGHCHCESCRRATSSPVTTFFTVEKEDAEFTGEPLRYYASSPGVSRSFCSTCGSPMSYETEERPGEIDFYVAALAEGSVVDVDEHWYWNERVTWLNCVDDLPKRTPAGES</sequence>
<keyword evidence="3" id="KW-0862">Zinc</keyword>
<dbReference type="PANTHER" id="PTHR33337">
    <property type="entry name" value="GFA DOMAIN-CONTAINING PROTEIN"/>
    <property type="match status" value="1"/>
</dbReference>
<evidence type="ECO:0000256" key="2">
    <source>
        <dbReference type="ARBA" id="ARBA00022723"/>
    </source>
</evidence>
<dbReference type="Gene3D" id="3.90.1590.10">
    <property type="entry name" value="glutathione-dependent formaldehyde- activating enzyme (gfa)"/>
    <property type="match status" value="1"/>
</dbReference>
<gene>
    <name evidence="6" type="ORF">MRS75_15550</name>
</gene>
<protein>
    <submittedName>
        <fullName evidence="6">GFA family protein</fullName>
    </submittedName>
</protein>
<dbReference type="PROSITE" id="PS51891">
    <property type="entry name" value="CENP_V_GFA"/>
    <property type="match status" value="1"/>
</dbReference>
<comment type="similarity">
    <text evidence="1">Belongs to the Gfa family.</text>
</comment>
<organism evidence="6 7">
    <name type="scientific">Ferirhizobium litorale</name>
    <dbReference type="NCBI Taxonomy" id="2927786"/>
    <lineage>
        <taxon>Bacteria</taxon>
        <taxon>Pseudomonadati</taxon>
        <taxon>Pseudomonadota</taxon>
        <taxon>Alphaproteobacteria</taxon>
        <taxon>Hyphomicrobiales</taxon>
        <taxon>Rhizobiaceae</taxon>
        <taxon>Ferirhizobium</taxon>
    </lineage>
</organism>
<evidence type="ECO:0000256" key="3">
    <source>
        <dbReference type="ARBA" id="ARBA00022833"/>
    </source>
</evidence>
<dbReference type="AlphaFoldDB" id="A0AAE3QI43"/>
<dbReference type="GO" id="GO:0046872">
    <property type="term" value="F:metal ion binding"/>
    <property type="evidence" value="ECO:0007669"/>
    <property type="project" value="UniProtKB-KW"/>
</dbReference>
<reference evidence="6" key="1">
    <citation type="submission" date="2022-03" db="EMBL/GenBank/DDBJ databases">
        <title>Fererhizobium litorale gen. nov., sp. nov., isolated from sandy sediments of the Sea of Japan seashore.</title>
        <authorList>
            <person name="Romanenko L."/>
            <person name="Kurilenko V."/>
            <person name="Otstavnykh N."/>
            <person name="Svetashev V."/>
            <person name="Tekutyeva L."/>
            <person name="Isaeva M."/>
            <person name="Mikhailov V."/>
        </authorList>
    </citation>
    <scope>NUCLEOTIDE SEQUENCE</scope>
    <source>
        <strain evidence="6">KMM 9576</strain>
    </source>
</reference>
<evidence type="ECO:0000256" key="4">
    <source>
        <dbReference type="ARBA" id="ARBA00023239"/>
    </source>
</evidence>
<dbReference type="EMBL" id="JALDYZ010000008">
    <property type="protein sequence ID" value="MDI7923493.1"/>
    <property type="molecule type" value="Genomic_DNA"/>
</dbReference>
<dbReference type="GO" id="GO:0016846">
    <property type="term" value="F:carbon-sulfur lyase activity"/>
    <property type="evidence" value="ECO:0007669"/>
    <property type="project" value="InterPro"/>
</dbReference>
<dbReference type="Pfam" id="PF04828">
    <property type="entry name" value="GFA"/>
    <property type="match status" value="1"/>
</dbReference>
<dbReference type="RefSeq" id="WP_311787924.1">
    <property type="nucleotide sequence ID" value="NZ_JALDYY010000012.1"/>
</dbReference>
<comment type="caution">
    <text evidence="6">The sequence shown here is derived from an EMBL/GenBank/DDBJ whole genome shotgun (WGS) entry which is preliminary data.</text>
</comment>
<keyword evidence="2" id="KW-0479">Metal-binding</keyword>
<dbReference type="Proteomes" id="UP001161580">
    <property type="component" value="Unassembled WGS sequence"/>
</dbReference>